<sequence>MASQMQPNIKLLVLKQGISTSDELGSFQTSFNPLQQEQPFSTGPWLIDPTPEEELFLRRNKLESVTFLLRIKPLTFDSNVENLRVACCHVATKFPSPRILARHLAESIVVHDLNVRFRCSEKLMKTHVTPTDHQPHGELFKVVIRLSQSECIVNWTIFRQVVLPTMISSTGMRSCSFKSSPQCCLVS</sequence>
<dbReference type="Proteomes" id="UP000324748">
    <property type="component" value="Unassembled WGS sequence"/>
</dbReference>
<dbReference type="Proteomes" id="UP000325313">
    <property type="component" value="Unassembled WGS sequence"/>
</dbReference>
<gene>
    <name evidence="1" type="ORF">PGT21_021259</name>
    <name evidence="2" type="ORF">PGTUg99_032160</name>
</gene>
<evidence type="ECO:0000313" key="4">
    <source>
        <dbReference type="Proteomes" id="UP000325313"/>
    </source>
</evidence>
<evidence type="ECO:0000313" key="2">
    <source>
        <dbReference type="EMBL" id="KAA1129161.1"/>
    </source>
</evidence>
<dbReference type="EMBL" id="VDEP01000138">
    <property type="protein sequence ID" value="KAA1129161.1"/>
    <property type="molecule type" value="Genomic_DNA"/>
</dbReference>
<keyword evidence="3" id="KW-1185">Reference proteome</keyword>
<evidence type="ECO:0000313" key="3">
    <source>
        <dbReference type="Proteomes" id="UP000324748"/>
    </source>
</evidence>
<organism evidence="1 3">
    <name type="scientific">Puccinia graminis f. sp. tritici</name>
    <dbReference type="NCBI Taxonomy" id="56615"/>
    <lineage>
        <taxon>Eukaryota</taxon>
        <taxon>Fungi</taxon>
        <taxon>Dikarya</taxon>
        <taxon>Basidiomycota</taxon>
        <taxon>Pucciniomycotina</taxon>
        <taxon>Pucciniomycetes</taxon>
        <taxon>Pucciniales</taxon>
        <taxon>Pucciniaceae</taxon>
        <taxon>Puccinia</taxon>
    </lineage>
</organism>
<dbReference type="EMBL" id="VSWC01000079">
    <property type="protein sequence ID" value="KAA1094434.1"/>
    <property type="molecule type" value="Genomic_DNA"/>
</dbReference>
<evidence type="ECO:0000313" key="1">
    <source>
        <dbReference type="EMBL" id="KAA1094434.1"/>
    </source>
</evidence>
<name>A0A5B0P105_PUCGR</name>
<accession>A0A5B0P105</accession>
<proteinExistence type="predicted"/>
<dbReference type="AlphaFoldDB" id="A0A5B0P105"/>
<protein>
    <submittedName>
        <fullName evidence="1">Uncharacterized protein</fullName>
    </submittedName>
</protein>
<reference evidence="3 4" key="1">
    <citation type="submission" date="2019-05" db="EMBL/GenBank/DDBJ databases">
        <title>Emergence of the Ug99 lineage of the wheat stem rust pathogen through somatic hybridization.</title>
        <authorList>
            <person name="Li F."/>
            <person name="Upadhyaya N.M."/>
            <person name="Sperschneider J."/>
            <person name="Matny O."/>
            <person name="Nguyen-Phuc H."/>
            <person name="Mago R."/>
            <person name="Raley C."/>
            <person name="Miller M.E."/>
            <person name="Silverstein K.A.T."/>
            <person name="Henningsen E."/>
            <person name="Hirsch C.D."/>
            <person name="Visser B."/>
            <person name="Pretorius Z.A."/>
            <person name="Steffenson B.J."/>
            <person name="Schwessinger B."/>
            <person name="Dodds P.N."/>
            <person name="Figueroa M."/>
        </authorList>
    </citation>
    <scope>NUCLEOTIDE SEQUENCE [LARGE SCALE GENOMIC DNA]</scope>
    <source>
        <strain evidence="1">21-0</strain>
        <strain evidence="2 4">Ug99</strain>
    </source>
</reference>
<comment type="caution">
    <text evidence="1">The sequence shown here is derived from an EMBL/GenBank/DDBJ whole genome shotgun (WGS) entry which is preliminary data.</text>
</comment>
<dbReference type="OrthoDB" id="2505605at2759"/>